<dbReference type="PROSITE" id="PS00070">
    <property type="entry name" value="ALDEHYDE_DEHYDR_CYS"/>
    <property type="match status" value="1"/>
</dbReference>
<dbReference type="InterPro" id="IPR044086">
    <property type="entry name" value="LUC3-like"/>
</dbReference>
<dbReference type="InterPro" id="IPR016162">
    <property type="entry name" value="Ald_DH_N"/>
</dbReference>
<evidence type="ECO:0000313" key="5">
    <source>
        <dbReference type="EMBL" id="MDQ1207732.1"/>
    </source>
</evidence>
<dbReference type="PANTHER" id="PTHR11699">
    <property type="entry name" value="ALDEHYDE DEHYDROGENASE-RELATED"/>
    <property type="match status" value="1"/>
</dbReference>
<evidence type="ECO:0000256" key="3">
    <source>
        <dbReference type="RuleBase" id="RU003345"/>
    </source>
</evidence>
<accession>A0ABU0UT67</accession>
<dbReference type="InterPro" id="IPR016161">
    <property type="entry name" value="Ald_DH/histidinol_DH"/>
</dbReference>
<sequence>MNTDLFINGATVKGTNSIINVLNPANEQIVASVPSASIEQVEEAVDAAKEAFNQWQHTSDQTIIDRFYAIADEVMQAKDEIAQLITQEQGKPLFLAQVEVELTIGWIRYVAELSIPVEHYQENGKDIKVYNRPLGVIASVTPWNWPFMIAAWHIFPALKTKNTVVNKPSEFTPLSTIKLVEIINRHLPQGVCNIVLGDGHVGAALTSHPNVEKVTFTGSTLTGQRILQSAVGDLKSVVLELGGNDVGIVLADANLDEAIPKIFQSAFLNAGQTCACLKRLYVHESLYDQVVEHLIALINDQVLGDGLNPETTFGPLQNKIQYKKVLELIADAQASGANIIRPARSVPKTGYFIAPTLVTDIDEKNALVQTEQFGPVLPILKFTDVEQVIHSTNQSEYGLGGSVWSGNLDYAEQIASKMETGTVWINSHSDLSPQAAFGGWKLSGLGYSFGLNGLLQYTHKQSVHLSPA</sequence>
<evidence type="ECO:0000313" key="6">
    <source>
        <dbReference type="Proteomes" id="UP001233360"/>
    </source>
</evidence>
<evidence type="ECO:0000259" key="4">
    <source>
        <dbReference type="Pfam" id="PF00171"/>
    </source>
</evidence>
<keyword evidence="1 3" id="KW-0560">Oxidoreductase</keyword>
<evidence type="ECO:0000256" key="1">
    <source>
        <dbReference type="ARBA" id="ARBA00023002"/>
    </source>
</evidence>
<dbReference type="InterPro" id="IPR016160">
    <property type="entry name" value="Ald_DH_CS_CYS"/>
</dbReference>
<dbReference type="InterPro" id="IPR015590">
    <property type="entry name" value="Aldehyde_DH_dom"/>
</dbReference>
<reference evidence="5 6" key="1">
    <citation type="submission" date="2023-07" db="EMBL/GenBank/DDBJ databases">
        <title>Functional and genomic diversity of the sorghum phyllosphere microbiome.</title>
        <authorList>
            <person name="Shade A."/>
        </authorList>
    </citation>
    <scope>NUCLEOTIDE SEQUENCE [LARGE SCALE GENOMIC DNA]</scope>
    <source>
        <strain evidence="5 6">SORGH_AS_0887</strain>
    </source>
</reference>
<feature type="active site" evidence="2">
    <location>
        <position position="240"/>
    </location>
</feature>
<comment type="similarity">
    <text evidence="3">Belongs to the aldehyde dehydrogenase family.</text>
</comment>
<feature type="domain" description="Aldehyde dehydrogenase" evidence="4">
    <location>
        <begin position="15"/>
        <end position="463"/>
    </location>
</feature>
<dbReference type="Pfam" id="PF00171">
    <property type="entry name" value="Aldedh"/>
    <property type="match status" value="1"/>
</dbReference>
<dbReference type="CDD" id="cd07106">
    <property type="entry name" value="ALDH_AldA-AAD23400"/>
    <property type="match status" value="1"/>
</dbReference>
<keyword evidence="6" id="KW-1185">Reference proteome</keyword>
<comment type="caution">
    <text evidence="5">The sequence shown here is derived from an EMBL/GenBank/DDBJ whole genome shotgun (WGS) entry which is preliminary data.</text>
</comment>
<dbReference type="PROSITE" id="PS00687">
    <property type="entry name" value="ALDEHYDE_DEHYDR_GLU"/>
    <property type="match status" value="1"/>
</dbReference>
<organism evidence="5 6">
    <name type="scientific">Acinetobacter baylyi</name>
    <dbReference type="NCBI Taxonomy" id="202950"/>
    <lineage>
        <taxon>Bacteria</taxon>
        <taxon>Pseudomonadati</taxon>
        <taxon>Pseudomonadota</taxon>
        <taxon>Gammaproteobacteria</taxon>
        <taxon>Moraxellales</taxon>
        <taxon>Moraxellaceae</taxon>
        <taxon>Acinetobacter</taxon>
    </lineage>
</organism>
<dbReference type="InterPro" id="IPR016163">
    <property type="entry name" value="Ald_DH_C"/>
</dbReference>
<dbReference type="InterPro" id="IPR029510">
    <property type="entry name" value="Ald_DH_CS_GLU"/>
</dbReference>
<dbReference type="EMBL" id="JAUTBK010000002">
    <property type="protein sequence ID" value="MDQ1207732.1"/>
    <property type="molecule type" value="Genomic_DNA"/>
</dbReference>
<name>A0ABU0UT67_ACIBI</name>
<proteinExistence type="inferred from homology"/>
<dbReference type="Gene3D" id="3.40.309.10">
    <property type="entry name" value="Aldehyde Dehydrogenase, Chain A, domain 2"/>
    <property type="match status" value="1"/>
</dbReference>
<dbReference type="Gene3D" id="3.40.605.10">
    <property type="entry name" value="Aldehyde Dehydrogenase, Chain A, domain 1"/>
    <property type="match status" value="1"/>
</dbReference>
<protein>
    <submittedName>
        <fullName evidence="5">Acyl-CoA reductase-like NAD-dependent aldehyde dehydrogenase</fullName>
    </submittedName>
</protein>
<dbReference type="RefSeq" id="WP_307002063.1">
    <property type="nucleotide sequence ID" value="NZ_JAUTBK010000002.1"/>
</dbReference>
<dbReference type="Proteomes" id="UP001233360">
    <property type="component" value="Unassembled WGS sequence"/>
</dbReference>
<gene>
    <name evidence="5" type="ORF">QE380_000655</name>
</gene>
<dbReference type="SUPFAM" id="SSF53720">
    <property type="entry name" value="ALDH-like"/>
    <property type="match status" value="1"/>
</dbReference>
<evidence type="ECO:0000256" key="2">
    <source>
        <dbReference type="PROSITE-ProRule" id="PRU10007"/>
    </source>
</evidence>